<dbReference type="PANTHER" id="PTHR30136">
    <property type="entry name" value="HELIX-TURN-HELIX TRANSCRIPTIONAL REGULATOR, ICLR FAMILY"/>
    <property type="match status" value="1"/>
</dbReference>
<dbReference type="SUPFAM" id="SSF55781">
    <property type="entry name" value="GAF domain-like"/>
    <property type="match status" value="1"/>
</dbReference>
<dbReference type="EMBL" id="FNII01000006">
    <property type="protein sequence ID" value="SDN57058.1"/>
    <property type="molecule type" value="Genomic_DNA"/>
</dbReference>
<gene>
    <name evidence="6" type="ORF">SAMN04487951_10652</name>
</gene>
<dbReference type="InterPro" id="IPR036388">
    <property type="entry name" value="WH-like_DNA-bd_sf"/>
</dbReference>
<dbReference type="SUPFAM" id="SSF46785">
    <property type="entry name" value="Winged helix' DNA-binding domain"/>
    <property type="match status" value="1"/>
</dbReference>
<accession>A0A1H0CGM0</accession>
<dbReference type="AlphaFoldDB" id="A0A1H0CGM0"/>
<dbReference type="PROSITE" id="PS51077">
    <property type="entry name" value="HTH_ICLR"/>
    <property type="match status" value="1"/>
</dbReference>
<feature type="domain" description="HTH iclR-type" evidence="4">
    <location>
        <begin position="18"/>
        <end position="78"/>
    </location>
</feature>
<organism evidence="6 7">
    <name type="scientific">Vreelandella arcis</name>
    <dbReference type="NCBI Taxonomy" id="416873"/>
    <lineage>
        <taxon>Bacteria</taxon>
        <taxon>Pseudomonadati</taxon>
        <taxon>Pseudomonadota</taxon>
        <taxon>Gammaproteobacteria</taxon>
        <taxon>Oceanospirillales</taxon>
        <taxon>Halomonadaceae</taxon>
        <taxon>Vreelandella</taxon>
    </lineage>
</organism>
<dbReference type="Proteomes" id="UP000199677">
    <property type="component" value="Unassembled WGS sequence"/>
</dbReference>
<dbReference type="RefSeq" id="WP_089704918.1">
    <property type="nucleotide sequence ID" value="NZ_FNII01000006.1"/>
</dbReference>
<keyword evidence="3" id="KW-0804">Transcription</keyword>
<dbReference type="InterPro" id="IPR050707">
    <property type="entry name" value="HTH_MetabolicPath_Reg"/>
</dbReference>
<dbReference type="GO" id="GO:0045893">
    <property type="term" value="P:positive regulation of DNA-templated transcription"/>
    <property type="evidence" value="ECO:0007669"/>
    <property type="project" value="InterPro"/>
</dbReference>
<dbReference type="GO" id="GO:0003700">
    <property type="term" value="F:DNA-binding transcription factor activity"/>
    <property type="evidence" value="ECO:0007669"/>
    <property type="project" value="TreeGrafter"/>
</dbReference>
<evidence type="ECO:0000313" key="6">
    <source>
        <dbReference type="EMBL" id="SDN57058.1"/>
    </source>
</evidence>
<sequence>MEDLPQVETLKPDDRDFVTALASGLEVIMAFDDSHPKMTLSEVAARTGMNRAKARRFLLTLNALGYVRKNQRYFELAPRVLQLGYSYLSANNYRSVIQQYLEDITAQSGESSSLAVLDGDEVIYVARSAAPHRLMAISLSVGTRLPAAHTSMGRVLLSQLTETELNAYLERISLKRYTDKTITDKEELKRCIDEVRQQGYSVVDQELDSGLRSIAVPVIDIHDKLIGAINISTNAARVDMQMLLDIYKPLLQDKAQLIRQTVNT</sequence>
<dbReference type="Gene3D" id="1.10.10.10">
    <property type="entry name" value="Winged helix-like DNA-binding domain superfamily/Winged helix DNA-binding domain"/>
    <property type="match status" value="1"/>
</dbReference>
<dbReference type="Pfam" id="PF09339">
    <property type="entry name" value="HTH_IclR"/>
    <property type="match status" value="1"/>
</dbReference>
<dbReference type="STRING" id="416873.SAMN04487951_10652"/>
<dbReference type="PANTHER" id="PTHR30136:SF34">
    <property type="entry name" value="TRANSCRIPTIONAL REGULATOR"/>
    <property type="match status" value="1"/>
</dbReference>
<evidence type="ECO:0000259" key="5">
    <source>
        <dbReference type="PROSITE" id="PS51078"/>
    </source>
</evidence>
<evidence type="ECO:0000256" key="1">
    <source>
        <dbReference type="ARBA" id="ARBA00023015"/>
    </source>
</evidence>
<dbReference type="SMART" id="SM00346">
    <property type="entry name" value="HTH_ICLR"/>
    <property type="match status" value="1"/>
</dbReference>
<dbReference type="InterPro" id="IPR036390">
    <property type="entry name" value="WH_DNA-bd_sf"/>
</dbReference>
<feature type="domain" description="IclR-ED" evidence="5">
    <location>
        <begin position="79"/>
        <end position="264"/>
    </location>
</feature>
<dbReference type="InterPro" id="IPR005471">
    <property type="entry name" value="Tscrpt_reg_IclR_N"/>
</dbReference>
<dbReference type="NCBIfam" id="TIGR02431">
    <property type="entry name" value="pcaR_pcaU"/>
    <property type="match status" value="1"/>
</dbReference>
<dbReference type="Pfam" id="PF01614">
    <property type="entry name" value="IclR_C"/>
    <property type="match status" value="1"/>
</dbReference>
<dbReference type="Gene3D" id="3.30.450.40">
    <property type="match status" value="1"/>
</dbReference>
<dbReference type="InterPro" id="IPR029016">
    <property type="entry name" value="GAF-like_dom_sf"/>
</dbReference>
<keyword evidence="7" id="KW-1185">Reference proteome</keyword>
<dbReference type="OrthoDB" id="9807558at2"/>
<proteinExistence type="predicted"/>
<dbReference type="GO" id="GO:0045892">
    <property type="term" value="P:negative regulation of DNA-templated transcription"/>
    <property type="evidence" value="ECO:0007669"/>
    <property type="project" value="TreeGrafter"/>
</dbReference>
<evidence type="ECO:0000313" key="7">
    <source>
        <dbReference type="Proteomes" id="UP000199677"/>
    </source>
</evidence>
<reference evidence="7" key="1">
    <citation type="submission" date="2016-10" db="EMBL/GenBank/DDBJ databases">
        <authorList>
            <person name="Varghese N."/>
            <person name="Submissions S."/>
        </authorList>
    </citation>
    <scope>NUCLEOTIDE SEQUENCE [LARGE SCALE GENOMIC DNA]</scope>
    <source>
        <strain evidence="7">CGMCC 1.6494</strain>
    </source>
</reference>
<name>A0A1H0CGM0_9GAMM</name>
<dbReference type="PROSITE" id="PS51078">
    <property type="entry name" value="ICLR_ED"/>
    <property type="match status" value="1"/>
</dbReference>
<evidence type="ECO:0000256" key="2">
    <source>
        <dbReference type="ARBA" id="ARBA00023125"/>
    </source>
</evidence>
<protein>
    <submittedName>
        <fullName evidence="6">Transcriptional regulator, IclR family</fullName>
    </submittedName>
</protein>
<dbReference type="GO" id="GO:0046278">
    <property type="term" value="P:3,4-dihydroxybenzoate metabolic process"/>
    <property type="evidence" value="ECO:0007669"/>
    <property type="project" value="InterPro"/>
</dbReference>
<evidence type="ECO:0000259" key="4">
    <source>
        <dbReference type="PROSITE" id="PS51077"/>
    </source>
</evidence>
<dbReference type="InterPro" id="IPR014757">
    <property type="entry name" value="Tscrpt_reg_IclR_C"/>
</dbReference>
<dbReference type="InterPro" id="IPR012794">
    <property type="entry name" value="PcaR_PcaU"/>
</dbReference>
<dbReference type="GO" id="GO:0003677">
    <property type="term" value="F:DNA binding"/>
    <property type="evidence" value="ECO:0007669"/>
    <property type="project" value="UniProtKB-KW"/>
</dbReference>
<keyword evidence="1" id="KW-0805">Transcription regulation</keyword>
<keyword evidence="2" id="KW-0238">DNA-binding</keyword>
<evidence type="ECO:0000256" key="3">
    <source>
        <dbReference type="ARBA" id="ARBA00023163"/>
    </source>
</evidence>